<dbReference type="EMBL" id="MFGW01000145">
    <property type="protein sequence ID" value="OGF63870.1"/>
    <property type="molecule type" value="Genomic_DNA"/>
</dbReference>
<gene>
    <name evidence="1" type="ORF">A2Y62_18995</name>
</gene>
<dbReference type="AlphaFoldDB" id="A0A1F5VKK0"/>
<evidence type="ECO:0000313" key="2">
    <source>
        <dbReference type="Proteomes" id="UP000178943"/>
    </source>
</evidence>
<comment type="caution">
    <text evidence="1">The sequence shown here is derived from an EMBL/GenBank/DDBJ whole genome shotgun (WGS) entry which is preliminary data.</text>
</comment>
<evidence type="ECO:0000313" key="1">
    <source>
        <dbReference type="EMBL" id="OGF63870.1"/>
    </source>
</evidence>
<name>A0A1F5VKK0_9BACT</name>
<reference evidence="1 2" key="1">
    <citation type="journal article" date="2016" name="Nat. Commun.">
        <title>Thousands of microbial genomes shed light on interconnected biogeochemical processes in an aquifer system.</title>
        <authorList>
            <person name="Anantharaman K."/>
            <person name="Brown C.T."/>
            <person name="Hug L.A."/>
            <person name="Sharon I."/>
            <person name="Castelle C.J."/>
            <person name="Probst A.J."/>
            <person name="Thomas B.C."/>
            <person name="Singh A."/>
            <person name="Wilkins M.J."/>
            <person name="Karaoz U."/>
            <person name="Brodie E.L."/>
            <person name="Williams K.H."/>
            <person name="Hubbard S.S."/>
            <person name="Banfield J.F."/>
        </authorList>
    </citation>
    <scope>NUCLEOTIDE SEQUENCE [LARGE SCALE GENOMIC DNA]</scope>
</reference>
<protein>
    <submittedName>
        <fullName evidence="1">Uncharacterized protein</fullName>
    </submittedName>
</protein>
<sequence>MIVKSYAKLINADIFFRKLAKIREVAYFSGNNMNCYSRNKKIKSGVFFPDPALYYPHEIISKESPRRIYL</sequence>
<proteinExistence type="predicted"/>
<accession>A0A1F5VKK0</accession>
<organism evidence="1 2">
    <name type="scientific">Candidatus Fischerbacteria bacterium RBG_13_37_8</name>
    <dbReference type="NCBI Taxonomy" id="1817863"/>
    <lineage>
        <taxon>Bacteria</taxon>
        <taxon>Candidatus Fischeribacteriota</taxon>
    </lineage>
</organism>
<dbReference type="Proteomes" id="UP000178943">
    <property type="component" value="Unassembled WGS sequence"/>
</dbReference>